<keyword evidence="3" id="KW-1185">Reference proteome</keyword>
<name>A0A6A4GQG4_9AGAR</name>
<feature type="compositionally biased region" description="Polar residues" evidence="1">
    <location>
        <begin position="29"/>
        <end position="44"/>
    </location>
</feature>
<evidence type="ECO:0000313" key="2">
    <source>
        <dbReference type="EMBL" id="KAE9388022.1"/>
    </source>
</evidence>
<feature type="compositionally biased region" description="Polar residues" evidence="1">
    <location>
        <begin position="54"/>
        <end position="67"/>
    </location>
</feature>
<feature type="region of interest" description="Disordered" evidence="1">
    <location>
        <begin position="1"/>
        <end position="97"/>
    </location>
</feature>
<accession>A0A6A4GQG4</accession>
<dbReference type="Proteomes" id="UP000799118">
    <property type="component" value="Unassembled WGS sequence"/>
</dbReference>
<protein>
    <submittedName>
        <fullName evidence="2">Uncharacterized protein</fullName>
    </submittedName>
</protein>
<organism evidence="2 3">
    <name type="scientific">Gymnopus androsaceus JB14</name>
    <dbReference type="NCBI Taxonomy" id="1447944"/>
    <lineage>
        <taxon>Eukaryota</taxon>
        <taxon>Fungi</taxon>
        <taxon>Dikarya</taxon>
        <taxon>Basidiomycota</taxon>
        <taxon>Agaricomycotina</taxon>
        <taxon>Agaricomycetes</taxon>
        <taxon>Agaricomycetidae</taxon>
        <taxon>Agaricales</taxon>
        <taxon>Marasmiineae</taxon>
        <taxon>Omphalotaceae</taxon>
        <taxon>Gymnopus</taxon>
    </lineage>
</organism>
<dbReference type="EMBL" id="ML769765">
    <property type="protein sequence ID" value="KAE9388022.1"/>
    <property type="molecule type" value="Genomic_DNA"/>
</dbReference>
<reference evidence="2" key="1">
    <citation type="journal article" date="2019" name="Environ. Microbiol.">
        <title>Fungal ecological strategies reflected in gene transcription - a case study of two litter decomposers.</title>
        <authorList>
            <person name="Barbi F."/>
            <person name="Kohler A."/>
            <person name="Barry K."/>
            <person name="Baskaran P."/>
            <person name="Daum C."/>
            <person name="Fauchery L."/>
            <person name="Ihrmark K."/>
            <person name="Kuo A."/>
            <person name="LaButti K."/>
            <person name="Lipzen A."/>
            <person name="Morin E."/>
            <person name="Grigoriev I.V."/>
            <person name="Henrissat B."/>
            <person name="Lindahl B."/>
            <person name="Martin F."/>
        </authorList>
    </citation>
    <scope>NUCLEOTIDE SEQUENCE</scope>
    <source>
        <strain evidence="2">JB14</strain>
    </source>
</reference>
<sequence length="97" mass="10269">MSRERPTGSQNEAGHLAGGTREGAGRPSNARNHTHSNLNFTMFSGNDIPGAAFQGSSGRMASVFDTQLSKEKKQTEEESSASSHVHGDANSVRAEPI</sequence>
<evidence type="ECO:0000313" key="3">
    <source>
        <dbReference type="Proteomes" id="UP000799118"/>
    </source>
</evidence>
<gene>
    <name evidence="2" type="ORF">BT96DRAFT_449168</name>
</gene>
<dbReference type="AlphaFoldDB" id="A0A6A4GQG4"/>
<evidence type="ECO:0000256" key="1">
    <source>
        <dbReference type="SAM" id="MobiDB-lite"/>
    </source>
</evidence>
<proteinExistence type="predicted"/>